<protein>
    <submittedName>
        <fullName evidence="9">TRAG protein</fullName>
    </submittedName>
</protein>
<reference evidence="9 10" key="1">
    <citation type="submission" date="2013-04" db="EMBL/GenBank/DDBJ databases">
        <authorList>
            <person name="Kuznetsov B."/>
            <person name="Ivanovsky R."/>
        </authorList>
    </citation>
    <scope>NUCLEOTIDE SEQUENCE [LARGE SCALE GENOMIC DNA]</scope>
    <source>
        <strain evidence="9 10">MGU-K5</strain>
    </source>
</reference>
<keyword evidence="3" id="KW-1003">Cell membrane</keyword>
<proteinExistence type="inferred from homology"/>
<dbReference type="PATRIC" id="fig|1316936.3.peg.3401"/>
<organism evidence="9 10">
    <name type="scientific">Magnetospirillum fulvum MGU-K5</name>
    <dbReference type="NCBI Taxonomy" id="1316936"/>
    <lineage>
        <taxon>Bacteria</taxon>
        <taxon>Pseudomonadati</taxon>
        <taxon>Pseudomonadota</taxon>
        <taxon>Alphaproteobacteria</taxon>
        <taxon>Rhodospirillales</taxon>
        <taxon>Rhodospirillaceae</taxon>
        <taxon>Magnetospirillum</taxon>
    </lineage>
</organism>
<feature type="region of interest" description="Disordered" evidence="7">
    <location>
        <begin position="244"/>
        <end position="282"/>
    </location>
</feature>
<name>S9TNR2_MAGFU</name>
<dbReference type="SUPFAM" id="SSF52540">
    <property type="entry name" value="P-loop containing nucleoside triphosphate hydrolases"/>
    <property type="match status" value="1"/>
</dbReference>
<evidence type="ECO:0000256" key="2">
    <source>
        <dbReference type="ARBA" id="ARBA00008806"/>
    </source>
</evidence>
<evidence type="ECO:0000313" key="9">
    <source>
        <dbReference type="EMBL" id="EPY00230.1"/>
    </source>
</evidence>
<feature type="transmembrane region" description="Helical" evidence="8">
    <location>
        <begin position="48"/>
        <end position="70"/>
    </location>
</feature>
<sequence length="282" mass="29859">MRLLLLPVALLIVAFTTGLVWQVGFGFYPLEAASWIWVQDYLRAYHQLPLFLTVSLFGVAAALIILIVLLQALASRIGGRTTHGGRDDTTLHGSARWATQADVKQSGLMGKTGVVVGGWPGLTGKVRTLRHDGPEHVLAFAPTRSGKGVGLVLPTLLSWPGSVLVLDIKGENWRMTSGWRAAQGQRILKFDPTAESGGLRFNPLAEIRSSVSSGASSAGSRWAGGLVIGGSSRFRALPPEYHAEGRKTWALPTPTRGPRPLEPASIGSGSRGCAPGGDGQSP</sequence>
<dbReference type="InterPro" id="IPR003688">
    <property type="entry name" value="TraG/VirD4"/>
</dbReference>
<dbReference type="AlphaFoldDB" id="S9TNR2"/>
<comment type="caution">
    <text evidence="9">The sequence shown here is derived from an EMBL/GenBank/DDBJ whole genome shotgun (WGS) entry which is preliminary data.</text>
</comment>
<dbReference type="GO" id="GO:0005886">
    <property type="term" value="C:plasma membrane"/>
    <property type="evidence" value="ECO:0007669"/>
    <property type="project" value="UniProtKB-SubCell"/>
</dbReference>
<dbReference type="EMBL" id="AQPH01000128">
    <property type="protein sequence ID" value="EPY00230.1"/>
    <property type="molecule type" value="Genomic_DNA"/>
</dbReference>
<keyword evidence="4 8" id="KW-0812">Transmembrane</keyword>
<dbReference type="PANTHER" id="PTHR37937:SF1">
    <property type="entry name" value="CONJUGATIVE TRANSFER: DNA TRANSPORT"/>
    <property type="match status" value="1"/>
</dbReference>
<evidence type="ECO:0000256" key="7">
    <source>
        <dbReference type="SAM" id="MobiDB-lite"/>
    </source>
</evidence>
<evidence type="ECO:0000256" key="5">
    <source>
        <dbReference type="ARBA" id="ARBA00022989"/>
    </source>
</evidence>
<keyword evidence="5 8" id="KW-1133">Transmembrane helix</keyword>
<dbReference type="PANTHER" id="PTHR37937">
    <property type="entry name" value="CONJUGATIVE TRANSFER: DNA TRANSPORT"/>
    <property type="match status" value="1"/>
</dbReference>
<dbReference type="Pfam" id="PF02534">
    <property type="entry name" value="T4SS-DNA_transf"/>
    <property type="match status" value="1"/>
</dbReference>
<evidence type="ECO:0000313" key="10">
    <source>
        <dbReference type="Proteomes" id="UP000015350"/>
    </source>
</evidence>
<comment type="subcellular location">
    <subcellularLocation>
        <location evidence="1">Cell membrane</location>
        <topology evidence="1">Multi-pass membrane protein</topology>
    </subcellularLocation>
</comment>
<dbReference type="eggNOG" id="COG3505">
    <property type="taxonomic scope" value="Bacteria"/>
</dbReference>
<gene>
    <name evidence="9" type="ORF">K678_17171</name>
</gene>
<evidence type="ECO:0000256" key="4">
    <source>
        <dbReference type="ARBA" id="ARBA00022692"/>
    </source>
</evidence>
<evidence type="ECO:0000256" key="3">
    <source>
        <dbReference type="ARBA" id="ARBA00022475"/>
    </source>
</evidence>
<evidence type="ECO:0000256" key="8">
    <source>
        <dbReference type="SAM" id="Phobius"/>
    </source>
</evidence>
<evidence type="ECO:0000256" key="1">
    <source>
        <dbReference type="ARBA" id="ARBA00004651"/>
    </source>
</evidence>
<comment type="similarity">
    <text evidence="2">Belongs to the VirD4/TraG family.</text>
</comment>
<keyword evidence="6 8" id="KW-0472">Membrane</keyword>
<dbReference type="InterPro" id="IPR051539">
    <property type="entry name" value="T4SS-coupling_protein"/>
</dbReference>
<dbReference type="STRING" id="1316936.K678_17171"/>
<dbReference type="CDD" id="cd01127">
    <property type="entry name" value="TrwB_TraG_TraD_VirD4"/>
    <property type="match status" value="1"/>
</dbReference>
<dbReference type="Proteomes" id="UP000015350">
    <property type="component" value="Unassembled WGS sequence"/>
</dbReference>
<dbReference type="RefSeq" id="WP_021133707.1">
    <property type="nucleotide sequence ID" value="NZ_AQPH01000128.1"/>
</dbReference>
<dbReference type="InterPro" id="IPR027417">
    <property type="entry name" value="P-loop_NTPase"/>
</dbReference>
<evidence type="ECO:0000256" key="6">
    <source>
        <dbReference type="ARBA" id="ARBA00023136"/>
    </source>
</evidence>
<accession>S9TNR2</accession>